<gene>
    <name evidence="1 3" type="ORF">BDZ99DRAFT_6526</name>
</gene>
<dbReference type="AlphaFoldDB" id="A0A6A6Z8E5"/>
<keyword evidence="2" id="KW-1185">Reference proteome</keyword>
<reference evidence="3" key="2">
    <citation type="submission" date="2020-04" db="EMBL/GenBank/DDBJ databases">
        <authorList>
            <consortium name="NCBI Genome Project"/>
        </authorList>
    </citation>
    <scope>NUCLEOTIDE SEQUENCE</scope>
    <source>
        <strain evidence="3">CBS 304.34</strain>
    </source>
</reference>
<dbReference type="Proteomes" id="UP000504636">
    <property type="component" value="Unplaced"/>
</dbReference>
<accession>A0A6A6Z8E5</accession>
<dbReference type="RefSeq" id="XP_033583953.1">
    <property type="nucleotide sequence ID" value="XM_033728796.1"/>
</dbReference>
<evidence type="ECO:0000313" key="1">
    <source>
        <dbReference type="EMBL" id="KAF2816989.1"/>
    </source>
</evidence>
<dbReference type="GeneID" id="54469689"/>
<evidence type="ECO:0000313" key="2">
    <source>
        <dbReference type="Proteomes" id="UP000504636"/>
    </source>
</evidence>
<protein>
    <submittedName>
        <fullName evidence="1 3">Uncharacterized protein</fullName>
    </submittedName>
</protein>
<reference evidence="1 3" key="1">
    <citation type="journal article" date="2020" name="Stud. Mycol.">
        <title>101 Dothideomycetes genomes: a test case for predicting lifestyles and emergence of pathogens.</title>
        <authorList>
            <person name="Haridas S."/>
            <person name="Albert R."/>
            <person name="Binder M."/>
            <person name="Bloem J."/>
            <person name="Labutti K."/>
            <person name="Salamov A."/>
            <person name="Andreopoulos B."/>
            <person name="Baker S."/>
            <person name="Barry K."/>
            <person name="Bills G."/>
            <person name="Bluhm B."/>
            <person name="Cannon C."/>
            <person name="Castanera R."/>
            <person name="Culley D."/>
            <person name="Daum C."/>
            <person name="Ezra D."/>
            <person name="Gonzalez J."/>
            <person name="Henrissat B."/>
            <person name="Kuo A."/>
            <person name="Liang C."/>
            <person name="Lipzen A."/>
            <person name="Lutzoni F."/>
            <person name="Magnuson J."/>
            <person name="Mondo S."/>
            <person name="Nolan M."/>
            <person name="Ohm R."/>
            <person name="Pangilinan J."/>
            <person name="Park H.-J."/>
            <person name="Ramirez L."/>
            <person name="Alfaro M."/>
            <person name="Sun H."/>
            <person name="Tritt A."/>
            <person name="Yoshinaga Y."/>
            <person name="Zwiers L.-H."/>
            <person name="Turgeon B."/>
            <person name="Goodwin S."/>
            <person name="Spatafora J."/>
            <person name="Crous P."/>
            <person name="Grigoriev I."/>
        </authorList>
    </citation>
    <scope>NUCLEOTIDE SEQUENCE</scope>
    <source>
        <strain evidence="1 3">CBS 304.34</strain>
    </source>
</reference>
<name>A0A6A6Z8E5_9PEZI</name>
<proteinExistence type="predicted"/>
<organism evidence="1">
    <name type="scientific">Mytilinidion resinicola</name>
    <dbReference type="NCBI Taxonomy" id="574789"/>
    <lineage>
        <taxon>Eukaryota</taxon>
        <taxon>Fungi</taxon>
        <taxon>Dikarya</taxon>
        <taxon>Ascomycota</taxon>
        <taxon>Pezizomycotina</taxon>
        <taxon>Dothideomycetes</taxon>
        <taxon>Pleosporomycetidae</taxon>
        <taxon>Mytilinidiales</taxon>
        <taxon>Mytilinidiaceae</taxon>
        <taxon>Mytilinidion</taxon>
    </lineage>
</organism>
<reference evidence="3" key="3">
    <citation type="submission" date="2025-04" db="UniProtKB">
        <authorList>
            <consortium name="RefSeq"/>
        </authorList>
    </citation>
    <scope>IDENTIFICATION</scope>
    <source>
        <strain evidence="3">CBS 304.34</strain>
    </source>
</reference>
<sequence>MSGDGARCLLRGATANSFSLQSITDCRHLGVSSKHHPSERIPIAQSINIATTLAAAKVILSQTIAEESLLFTFFLAPSPKYNHHVFPIPLFPTSHRPPTVPPIPRHLTTIAGRFFRHKMDLTLHRQRHSRQSRPCPTRARKEKLLQLYVQPFKTTIWARRLKRFFFPRLSQNRPNISGDEGWEGVDNRVVRARFVLFWWHDRKGWKEGDESDGFWIPLAIGVLAWVVGRN</sequence>
<evidence type="ECO:0000313" key="3">
    <source>
        <dbReference type="RefSeq" id="XP_033583953.1"/>
    </source>
</evidence>
<dbReference type="EMBL" id="MU003692">
    <property type="protein sequence ID" value="KAF2816989.1"/>
    <property type="molecule type" value="Genomic_DNA"/>
</dbReference>